<organism evidence="2 3">
    <name type="scientific">Puccinia coronata f. sp. avenae</name>
    <dbReference type="NCBI Taxonomy" id="200324"/>
    <lineage>
        <taxon>Eukaryota</taxon>
        <taxon>Fungi</taxon>
        <taxon>Dikarya</taxon>
        <taxon>Basidiomycota</taxon>
        <taxon>Pucciniomycotina</taxon>
        <taxon>Pucciniomycetes</taxon>
        <taxon>Pucciniales</taxon>
        <taxon>Pucciniaceae</taxon>
        <taxon>Puccinia</taxon>
    </lineage>
</organism>
<sequence length="560" mass="61744">MDPAIHPNLHLVDFNNLGSHCTDFNALLGSHNNLTDSSNFNSENIQAQRASASLATNENTCILTADQSNSAPTGSHNLTNQLGKRAPVTKCAKRGPYKKRKCNLPRGSTDNQGAGGASSTTSTTVPGISHLATPSVPGNSNSTTTPLVPAIANSTAPREENGPQLVQSVLDADAHIIRNIQASTCKAKRITNHIKDELQKIMLEYQKQVQLLAIKNQICAELLFRWLGVYNKSRTPNRFNNYCRYSPEARKVFSSKEFPPSERMQLVGEMWRDLSDEEQLKYNDWDYINELRLQMGLEKLDNPEGLEPEDETEPLDANANSSQANPTAPGGTLTGRLDAQLPLSGKANAEAESACEKWVNKAVRDFNYFSSAHCVEGFFLLCSTDLNSSVFKAGGSVYGNEYMALLTGSPTGDPWKAFRLWASGLTADQAWRSNGITRSTNKSGATPRAELPPWDLGDLKKNKSSMLDQLRKMLVKATRGKRCRGWPEHAEKDFKELGLVLKVAKEAAPMRVEELLLKQATKTFHKDEVKYVLEALHNNWVLLVCKDAEDVVVEGAEEVV</sequence>
<comment type="caution">
    <text evidence="2">The sequence shown here is derived from an EMBL/GenBank/DDBJ whole genome shotgun (WGS) entry which is preliminary data.</text>
</comment>
<dbReference type="AlphaFoldDB" id="A0A2N5SRZ5"/>
<dbReference type="EMBL" id="PGCJ01000881">
    <property type="protein sequence ID" value="PLW16018.1"/>
    <property type="molecule type" value="Genomic_DNA"/>
</dbReference>
<feature type="compositionally biased region" description="Acidic residues" evidence="1">
    <location>
        <begin position="304"/>
        <end position="314"/>
    </location>
</feature>
<evidence type="ECO:0000256" key="1">
    <source>
        <dbReference type="SAM" id="MobiDB-lite"/>
    </source>
</evidence>
<reference evidence="2 3" key="1">
    <citation type="submission" date="2017-11" db="EMBL/GenBank/DDBJ databases">
        <title>De novo assembly and phasing of dikaryotic genomes from two isolates of Puccinia coronata f. sp. avenae, the causal agent of oat crown rust.</title>
        <authorList>
            <person name="Miller M.E."/>
            <person name="Zhang Y."/>
            <person name="Omidvar V."/>
            <person name="Sperschneider J."/>
            <person name="Schwessinger B."/>
            <person name="Raley C."/>
            <person name="Palmer J.M."/>
            <person name="Garnica D."/>
            <person name="Upadhyaya N."/>
            <person name="Rathjen J."/>
            <person name="Taylor J.M."/>
            <person name="Park R.F."/>
            <person name="Dodds P.N."/>
            <person name="Hirsch C.D."/>
            <person name="Kianian S.F."/>
            <person name="Figueroa M."/>
        </authorList>
    </citation>
    <scope>NUCLEOTIDE SEQUENCE [LARGE SCALE GENOMIC DNA]</scope>
    <source>
        <strain evidence="2">12NC29</strain>
    </source>
</reference>
<keyword evidence="3" id="KW-1185">Reference proteome</keyword>
<dbReference type="Proteomes" id="UP000235388">
    <property type="component" value="Unassembled WGS sequence"/>
</dbReference>
<dbReference type="OrthoDB" id="2507299at2759"/>
<feature type="region of interest" description="Disordered" evidence="1">
    <location>
        <begin position="98"/>
        <end position="127"/>
    </location>
</feature>
<protein>
    <submittedName>
        <fullName evidence="2">Uncharacterized protein</fullName>
    </submittedName>
</protein>
<evidence type="ECO:0000313" key="3">
    <source>
        <dbReference type="Proteomes" id="UP000235388"/>
    </source>
</evidence>
<evidence type="ECO:0000313" key="2">
    <source>
        <dbReference type="EMBL" id="PLW16018.1"/>
    </source>
</evidence>
<accession>A0A2N5SRZ5</accession>
<name>A0A2N5SRZ5_9BASI</name>
<proteinExistence type="predicted"/>
<feature type="region of interest" description="Disordered" evidence="1">
    <location>
        <begin position="301"/>
        <end position="337"/>
    </location>
</feature>
<dbReference type="Gene3D" id="1.10.30.10">
    <property type="entry name" value="High mobility group box domain"/>
    <property type="match status" value="1"/>
</dbReference>
<gene>
    <name evidence="2" type="ORF">PCANC_18029</name>
</gene>
<dbReference type="InterPro" id="IPR036910">
    <property type="entry name" value="HMG_box_dom_sf"/>
</dbReference>
<dbReference type="SUPFAM" id="SSF47095">
    <property type="entry name" value="HMG-box"/>
    <property type="match status" value="1"/>
</dbReference>